<proteinExistence type="predicted"/>
<name>A0ABD6DIF3_9EURY</name>
<sequence length="376" mass="41020">MSHVNNGGSSRGTTSRRQLLGFVAGAGTASLAGCINAFGGGGGGGADEIVLQMEGGTMLDALESEAFEPFEEEFGTTVNVALRSSQQSGYAQIKAGQAEVDMASVPPFTLYNGTMDEVWEPIDPSEIPNYESNVLDPLKNPIFDPGEQIHGVPHAYGTVGMAYNNEELDDPTSWSAMWDEAYAGHVAPEGFGFIRVFTTALEMGMDPNNIGAESSYEEAIEQIWQRVDEQQELVVTNWTSGDELGRLFTSTDAWVGEAWGNVIYGAVQDGNDHLSYVIPDEGAYGYTQNHALVQGIEDDRREACLEFINFLLRDEILQPVVEKLGLPPSTSVTSDTITGLYDYDPSGGEGLKFPDVEYINEHNDEWSQRWEEVRGN</sequence>
<dbReference type="RefSeq" id="WP_256398375.1">
    <property type="nucleotide sequence ID" value="NZ_JANHJR010000001.1"/>
</dbReference>
<keyword evidence="3" id="KW-1185">Reference proteome</keyword>
<dbReference type="Gene3D" id="3.40.190.10">
    <property type="entry name" value="Periplasmic binding protein-like II"/>
    <property type="match status" value="2"/>
</dbReference>
<dbReference type="EMBL" id="JBHUDO010000002">
    <property type="protein sequence ID" value="MFD1646101.1"/>
    <property type="molecule type" value="Genomic_DNA"/>
</dbReference>
<accession>A0ABD6DIF3</accession>
<evidence type="ECO:0000256" key="1">
    <source>
        <dbReference type="ARBA" id="ARBA00022729"/>
    </source>
</evidence>
<comment type="caution">
    <text evidence="2">The sequence shown here is derived from an EMBL/GenBank/DDBJ whole genome shotgun (WGS) entry which is preliminary data.</text>
</comment>
<dbReference type="PANTHER" id="PTHR30222">
    <property type="entry name" value="SPERMIDINE/PUTRESCINE-BINDING PERIPLASMIC PROTEIN"/>
    <property type="match status" value="1"/>
</dbReference>
<evidence type="ECO:0000313" key="2">
    <source>
        <dbReference type="EMBL" id="MFD1646101.1"/>
    </source>
</evidence>
<dbReference type="SUPFAM" id="SSF53850">
    <property type="entry name" value="Periplasmic binding protein-like II"/>
    <property type="match status" value="1"/>
</dbReference>
<reference evidence="2 3" key="1">
    <citation type="journal article" date="2019" name="Int. J. Syst. Evol. Microbiol.">
        <title>The Global Catalogue of Microorganisms (GCM) 10K type strain sequencing project: providing services to taxonomists for standard genome sequencing and annotation.</title>
        <authorList>
            <consortium name="The Broad Institute Genomics Platform"/>
            <consortium name="The Broad Institute Genome Sequencing Center for Infectious Disease"/>
            <person name="Wu L."/>
            <person name="Ma J."/>
        </authorList>
    </citation>
    <scope>NUCLEOTIDE SEQUENCE [LARGE SCALE GENOMIC DNA]</scope>
    <source>
        <strain evidence="2 3">CGMCC 1.10390</strain>
    </source>
</reference>
<protein>
    <submittedName>
        <fullName evidence="2">PotD/PotF family extracellular solute-binding protein</fullName>
    </submittedName>
</protein>
<dbReference type="Pfam" id="PF13416">
    <property type="entry name" value="SBP_bac_8"/>
    <property type="match status" value="1"/>
</dbReference>
<gene>
    <name evidence="2" type="ORF">ACFSBL_10450</name>
</gene>
<dbReference type="InterPro" id="IPR006059">
    <property type="entry name" value="SBP"/>
</dbReference>
<organism evidence="2 3">
    <name type="scientific">Haloarchaeobius litoreus</name>
    <dbReference type="NCBI Taxonomy" id="755306"/>
    <lineage>
        <taxon>Archaea</taxon>
        <taxon>Methanobacteriati</taxon>
        <taxon>Methanobacteriota</taxon>
        <taxon>Stenosarchaea group</taxon>
        <taxon>Halobacteria</taxon>
        <taxon>Halobacteriales</taxon>
        <taxon>Halorubellaceae</taxon>
        <taxon>Haloarchaeobius</taxon>
    </lineage>
</organism>
<dbReference type="PANTHER" id="PTHR30222:SF2">
    <property type="entry name" value="ABC TRANSPORTER SUBSTRATE-BINDING PROTEIN"/>
    <property type="match status" value="1"/>
</dbReference>
<keyword evidence="1" id="KW-0732">Signal</keyword>
<dbReference type="Proteomes" id="UP001597034">
    <property type="component" value="Unassembled WGS sequence"/>
</dbReference>
<evidence type="ECO:0000313" key="3">
    <source>
        <dbReference type="Proteomes" id="UP001597034"/>
    </source>
</evidence>
<dbReference type="AlphaFoldDB" id="A0ABD6DIF3"/>